<keyword evidence="2" id="KW-1185">Reference proteome</keyword>
<protein>
    <submittedName>
        <fullName evidence="1">Capsular biosynthesis protein</fullName>
    </submittedName>
</protein>
<dbReference type="RefSeq" id="WP_230438924.1">
    <property type="nucleotide sequence ID" value="NZ_CP087715.1"/>
</dbReference>
<evidence type="ECO:0000313" key="2">
    <source>
        <dbReference type="Proteomes" id="UP001597264"/>
    </source>
</evidence>
<sequence>MKADILISDPVHIHRKNFSSLFEYLDKCQIRYKEFSQSKNLRNVRIRDCIQREELAPYIDSLRDLDEDEMVDFECNGINVNNVVEYELLDELIFDGLSSYKYLNVEDLIRFVYKNHHSLLITSYALAMYWIDLWMNLSSTDKYRYVIIFSGASISTRALTKCCELLPTEPLLVESFFTGAHYYLENRYSPLPNKSDVKFFREKADIVDAAKWKVSSGYLSNVSQRNKNVKQPSHAVSQLNSCGYVLIACQVINDYSLLNSRYPKVASTDIYLTIIKDLLNKTDLDVFVKVHPWEKVKLSREVSLTEEVIQGFVRELSEKNRKRIKLIESENLSMLIEGCIAFVSICSQSALEAAFLGKKPIVSSSAFFASKGFSYEFSQAEDVASYILDENYSAELSLNEYDKFINFMNYCIHGCLVEEKLTAASAQKLSKAFSGCASARPQGNVVRTTYPEYKYLVERNFVKRNIFKILERPAQILIDVRVVFKTLFKRVS</sequence>
<accession>A0ABW3UA37</accession>
<dbReference type="EMBL" id="JBHTLR010000019">
    <property type="protein sequence ID" value="MFD1217808.1"/>
    <property type="molecule type" value="Genomic_DNA"/>
</dbReference>
<dbReference type="Proteomes" id="UP001597264">
    <property type="component" value="Unassembled WGS sequence"/>
</dbReference>
<comment type="caution">
    <text evidence="1">The sequence shown here is derived from an EMBL/GenBank/DDBJ whole genome shotgun (WGS) entry which is preliminary data.</text>
</comment>
<gene>
    <name evidence="1" type="ORF">ACFQ2X_14445</name>
</gene>
<evidence type="ECO:0000313" key="1">
    <source>
        <dbReference type="EMBL" id="MFD1217808.1"/>
    </source>
</evidence>
<dbReference type="Pfam" id="PF05159">
    <property type="entry name" value="Capsule_synth"/>
    <property type="match status" value="1"/>
</dbReference>
<reference evidence="2" key="1">
    <citation type="journal article" date="2019" name="Int. J. Syst. Evol. Microbiol.">
        <title>The Global Catalogue of Microorganisms (GCM) 10K type strain sequencing project: providing services to taxonomists for standard genome sequencing and annotation.</title>
        <authorList>
            <consortium name="The Broad Institute Genomics Platform"/>
            <consortium name="The Broad Institute Genome Sequencing Center for Infectious Disease"/>
            <person name="Wu L."/>
            <person name="Ma J."/>
        </authorList>
    </citation>
    <scope>NUCLEOTIDE SEQUENCE [LARGE SCALE GENOMIC DNA]</scope>
    <source>
        <strain evidence="2">CCUG 54356</strain>
    </source>
</reference>
<name>A0ABW3UA37_9GAMM</name>
<proteinExistence type="predicted"/>
<dbReference type="InterPro" id="IPR007833">
    <property type="entry name" value="Capsule_polysaccharide_synth"/>
</dbReference>
<organism evidence="1 2">
    <name type="scientific">Microbulbifer celer</name>
    <dbReference type="NCBI Taxonomy" id="435905"/>
    <lineage>
        <taxon>Bacteria</taxon>
        <taxon>Pseudomonadati</taxon>
        <taxon>Pseudomonadota</taxon>
        <taxon>Gammaproteobacteria</taxon>
        <taxon>Cellvibrionales</taxon>
        <taxon>Microbulbiferaceae</taxon>
        <taxon>Microbulbifer</taxon>
    </lineage>
</organism>